<organism evidence="2 3">
    <name type="scientific">Dendrobium nobile</name>
    <name type="common">Orchid</name>
    <dbReference type="NCBI Taxonomy" id="94219"/>
    <lineage>
        <taxon>Eukaryota</taxon>
        <taxon>Viridiplantae</taxon>
        <taxon>Streptophyta</taxon>
        <taxon>Embryophyta</taxon>
        <taxon>Tracheophyta</taxon>
        <taxon>Spermatophyta</taxon>
        <taxon>Magnoliopsida</taxon>
        <taxon>Liliopsida</taxon>
        <taxon>Asparagales</taxon>
        <taxon>Orchidaceae</taxon>
        <taxon>Epidendroideae</taxon>
        <taxon>Malaxideae</taxon>
        <taxon>Dendrobiinae</taxon>
        <taxon>Dendrobium</taxon>
    </lineage>
</organism>
<dbReference type="SMR" id="A0A8T3BYG7"/>
<dbReference type="EMBL" id="JAGYWB010000005">
    <property type="protein sequence ID" value="KAI0523112.1"/>
    <property type="molecule type" value="Genomic_DNA"/>
</dbReference>
<dbReference type="InterPro" id="IPR001584">
    <property type="entry name" value="Integrase_cat-core"/>
</dbReference>
<dbReference type="Gene3D" id="3.30.420.10">
    <property type="entry name" value="Ribonuclease H-like superfamily/Ribonuclease H"/>
    <property type="match status" value="1"/>
</dbReference>
<keyword evidence="3" id="KW-1185">Reference proteome</keyword>
<feature type="domain" description="Integrase catalytic" evidence="1">
    <location>
        <begin position="37"/>
        <end position="203"/>
    </location>
</feature>
<comment type="caution">
    <text evidence="2">The sequence shown here is derived from an EMBL/GenBank/DDBJ whole genome shotgun (WGS) entry which is preliminary data.</text>
</comment>
<proteinExistence type="predicted"/>
<gene>
    <name evidence="2" type="ORF">KFK09_005502</name>
</gene>
<dbReference type="PROSITE" id="PS50994">
    <property type="entry name" value="INTEGRASE"/>
    <property type="match status" value="1"/>
</dbReference>
<dbReference type="Proteomes" id="UP000829196">
    <property type="component" value="Unassembled WGS sequence"/>
</dbReference>
<protein>
    <recommendedName>
        <fullName evidence="1">Integrase catalytic domain-containing protein</fullName>
    </recommendedName>
</protein>
<evidence type="ECO:0000259" key="1">
    <source>
        <dbReference type="PROSITE" id="PS50994"/>
    </source>
</evidence>
<dbReference type="PANTHER" id="PTHR42648">
    <property type="entry name" value="TRANSPOSASE, PUTATIVE-RELATED"/>
    <property type="match status" value="1"/>
</dbReference>
<dbReference type="OrthoDB" id="778489at2759"/>
<accession>A0A8T3BYG7</accession>
<dbReference type="AlphaFoldDB" id="A0A8T3BYG7"/>
<sequence>MAKQIPDLAGSYSSLDTCVSCNVSKSHKLPFLHSSFVCNKPFQLIHSDVWGPAPIASMNGFFYYAIFIDEFTKFSWLYLLTSKNETFTKFKQLHNMIKNKFGSSIQTFRSDGGGEFNSTEFRQYLLNNGITHQVSCPHTPEHNGTTERKHRHLLETTRTLLHAAALPPNLWADAVSTENYLINRLPSSATSNQTPCYRLHGTEASYAHL</sequence>
<dbReference type="InterPro" id="IPR039537">
    <property type="entry name" value="Retrotran_Ty1/copia-like"/>
</dbReference>
<dbReference type="GO" id="GO:0015074">
    <property type="term" value="P:DNA integration"/>
    <property type="evidence" value="ECO:0007669"/>
    <property type="project" value="InterPro"/>
</dbReference>
<dbReference type="GO" id="GO:0003676">
    <property type="term" value="F:nucleic acid binding"/>
    <property type="evidence" value="ECO:0007669"/>
    <property type="project" value="InterPro"/>
</dbReference>
<name>A0A8T3BYG7_DENNO</name>
<dbReference type="InterPro" id="IPR036397">
    <property type="entry name" value="RNaseH_sf"/>
</dbReference>
<dbReference type="InterPro" id="IPR012337">
    <property type="entry name" value="RNaseH-like_sf"/>
</dbReference>
<evidence type="ECO:0000313" key="3">
    <source>
        <dbReference type="Proteomes" id="UP000829196"/>
    </source>
</evidence>
<reference evidence="2" key="1">
    <citation type="journal article" date="2022" name="Front. Genet.">
        <title>Chromosome-Scale Assembly of the Dendrobium nobile Genome Provides Insights Into the Molecular Mechanism of the Biosynthesis of the Medicinal Active Ingredient of Dendrobium.</title>
        <authorList>
            <person name="Xu Q."/>
            <person name="Niu S.-C."/>
            <person name="Li K.-L."/>
            <person name="Zheng P.-J."/>
            <person name="Zhang X.-J."/>
            <person name="Jia Y."/>
            <person name="Liu Y."/>
            <person name="Niu Y.-X."/>
            <person name="Yu L.-H."/>
            <person name="Chen D.-F."/>
            <person name="Zhang G.-Q."/>
        </authorList>
    </citation>
    <scope>NUCLEOTIDE SEQUENCE</scope>
    <source>
        <tissue evidence="2">Leaf</tissue>
    </source>
</reference>
<evidence type="ECO:0000313" key="2">
    <source>
        <dbReference type="EMBL" id="KAI0523112.1"/>
    </source>
</evidence>
<dbReference type="PANTHER" id="PTHR42648:SF26">
    <property type="entry name" value="INTEGRASE CATALYTIC DOMAIN-CONTAINING PROTEIN"/>
    <property type="match status" value="1"/>
</dbReference>
<dbReference type="Pfam" id="PF00665">
    <property type="entry name" value="rve"/>
    <property type="match status" value="1"/>
</dbReference>
<dbReference type="SUPFAM" id="SSF53098">
    <property type="entry name" value="Ribonuclease H-like"/>
    <property type="match status" value="1"/>
</dbReference>